<evidence type="ECO:0000259" key="1">
    <source>
        <dbReference type="PROSITE" id="PS50995"/>
    </source>
</evidence>
<dbReference type="SMART" id="SM00347">
    <property type="entry name" value="HTH_MARR"/>
    <property type="match status" value="1"/>
</dbReference>
<proteinExistence type="predicted"/>
<feature type="domain" description="HTH marR-type" evidence="1">
    <location>
        <begin position="7"/>
        <end position="141"/>
    </location>
</feature>
<dbReference type="PANTHER" id="PTHR33164:SF57">
    <property type="entry name" value="MARR-FAMILY TRANSCRIPTIONAL REGULATOR"/>
    <property type="match status" value="1"/>
</dbReference>
<evidence type="ECO:0000313" key="2">
    <source>
        <dbReference type="EMBL" id="MCD5312861.1"/>
    </source>
</evidence>
<accession>A0A9X1NGH5</accession>
<dbReference type="SUPFAM" id="SSF46785">
    <property type="entry name" value="Winged helix' DNA-binding domain"/>
    <property type="match status" value="1"/>
</dbReference>
<dbReference type="Gene3D" id="1.10.10.10">
    <property type="entry name" value="Winged helix-like DNA-binding domain superfamily/Winged helix DNA-binding domain"/>
    <property type="match status" value="1"/>
</dbReference>
<gene>
    <name evidence="2" type="ORF">LR394_18290</name>
</gene>
<dbReference type="AlphaFoldDB" id="A0A9X1NGH5"/>
<sequence length="147" mass="16448">MSDQSAEASIEQALTRLRREQQANRLQVRAEGAKADAARYRYLDALDESPHGRPISEVAEAIGVDRPRASRLTTDLVTEKLIRREPHPTDARTTLVRLTGRGRTIVEAMHTTRRQAVSQALAEFSDEEAANLAALLQRFVDSWTQAK</sequence>
<dbReference type="InterPro" id="IPR000835">
    <property type="entry name" value="HTH_MarR-typ"/>
</dbReference>
<dbReference type="GO" id="GO:0006950">
    <property type="term" value="P:response to stress"/>
    <property type="evidence" value="ECO:0007669"/>
    <property type="project" value="TreeGrafter"/>
</dbReference>
<dbReference type="PRINTS" id="PR00598">
    <property type="entry name" value="HTHMARR"/>
</dbReference>
<comment type="caution">
    <text evidence="2">The sequence shown here is derived from an EMBL/GenBank/DDBJ whole genome shotgun (WGS) entry which is preliminary data.</text>
</comment>
<evidence type="ECO:0000313" key="3">
    <source>
        <dbReference type="Proteomes" id="UP001138997"/>
    </source>
</evidence>
<name>A0A9X1NGH5_9ACTN</name>
<dbReference type="PANTHER" id="PTHR33164">
    <property type="entry name" value="TRANSCRIPTIONAL REGULATOR, MARR FAMILY"/>
    <property type="match status" value="1"/>
</dbReference>
<dbReference type="EMBL" id="JAJOMB010000009">
    <property type="protein sequence ID" value="MCD5312861.1"/>
    <property type="molecule type" value="Genomic_DNA"/>
</dbReference>
<reference evidence="2" key="1">
    <citation type="submission" date="2021-11" db="EMBL/GenBank/DDBJ databases">
        <title>Streptomyces corallinus and Kineosporia corallina sp. nov., two new coral-derived marine actinobacteria.</title>
        <authorList>
            <person name="Buangrab K."/>
            <person name="Sutthacheep M."/>
            <person name="Yeemin T."/>
            <person name="Harunari E."/>
            <person name="Igarashi Y."/>
            <person name="Sripreechasak P."/>
            <person name="Kanchanasin P."/>
            <person name="Tanasupawat S."/>
            <person name="Phongsopitanun W."/>
        </authorList>
    </citation>
    <scope>NUCLEOTIDE SEQUENCE</scope>
    <source>
        <strain evidence="2">JCM 31032</strain>
    </source>
</reference>
<dbReference type="PROSITE" id="PS50995">
    <property type="entry name" value="HTH_MARR_2"/>
    <property type="match status" value="1"/>
</dbReference>
<dbReference type="RefSeq" id="WP_231443518.1">
    <property type="nucleotide sequence ID" value="NZ_JAJOMB010000009.1"/>
</dbReference>
<dbReference type="Pfam" id="PF12802">
    <property type="entry name" value="MarR_2"/>
    <property type="match status" value="1"/>
</dbReference>
<organism evidence="2 3">
    <name type="scientific">Kineosporia babensis</name>
    <dbReference type="NCBI Taxonomy" id="499548"/>
    <lineage>
        <taxon>Bacteria</taxon>
        <taxon>Bacillati</taxon>
        <taxon>Actinomycetota</taxon>
        <taxon>Actinomycetes</taxon>
        <taxon>Kineosporiales</taxon>
        <taxon>Kineosporiaceae</taxon>
        <taxon>Kineosporia</taxon>
    </lineage>
</organism>
<dbReference type="Proteomes" id="UP001138997">
    <property type="component" value="Unassembled WGS sequence"/>
</dbReference>
<dbReference type="GO" id="GO:0003700">
    <property type="term" value="F:DNA-binding transcription factor activity"/>
    <property type="evidence" value="ECO:0007669"/>
    <property type="project" value="InterPro"/>
</dbReference>
<keyword evidence="3" id="KW-1185">Reference proteome</keyword>
<dbReference type="InterPro" id="IPR036390">
    <property type="entry name" value="WH_DNA-bd_sf"/>
</dbReference>
<protein>
    <submittedName>
        <fullName evidence="2">MarR family transcriptional regulator</fullName>
    </submittedName>
</protein>
<dbReference type="InterPro" id="IPR036388">
    <property type="entry name" value="WH-like_DNA-bd_sf"/>
</dbReference>
<dbReference type="InterPro" id="IPR039422">
    <property type="entry name" value="MarR/SlyA-like"/>
</dbReference>